<protein>
    <recommendedName>
        <fullName evidence="3">Elongation factor 1-delta</fullName>
    </recommendedName>
</protein>
<gene>
    <name evidence="1" type="ORF">CIB84_012509</name>
</gene>
<name>A0A2P4SI29_BAMTH</name>
<evidence type="ECO:0008006" key="3">
    <source>
        <dbReference type="Google" id="ProtNLM"/>
    </source>
</evidence>
<dbReference type="OrthoDB" id="331763at2759"/>
<reference evidence="1 2" key="1">
    <citation type="submission" date="2018-01" db="EMBL/GenBank/DDBJ databases">
        <title>Comparison of the Chinese Bamboo Partridge and Red Junglefowl genome sequences highlights the importance of demography in genome evolution.</title>
        <authorList>
            <person name="Tiley G.P."/>
            <person name="Kimball R.T."/>
            <person name="Braun E.L."/>
            <person name="Burleigh J.G."/>
        </authorList>
    </citation>
    <scope>NUCLEOTIDE SEQUENCE [LARGE SCALE GENOMIC DNA]</scope>
    <source>
        <strain evidence="1">RTK389</strain>
        <tissue evidence="1">Blood</tissue>
    </source>
</reference>
<dbReference type="Proteomes" id="UP000237246">
    <property type="component" value="Unassembled WGS sequence"/>
</dbReference>
<comment type="caution">
    <text evidence="1">The sequence shown here is derived from an EMBL/GenBank/DDBJ whole genome shotgun (WGS) entry which is preliminary data.</text>
</comment>
<proteinExistence type="predicted"/>
<organism evidence="1 2">
    <name type="scientific">Bambusicola thoracicus</name>
    <name type="common">Chinese bamboo-partridge</name>
    <name type="synonym">Perdix thoracica</name>
    <dbReference type="NCBI Taxonomy" id="9083"/>
    <lineage>
        <taxon>Eukaryota</taxon>
        <taxon>Metazoa</taxon>
        <taxon>Chordata</taxon>
        <taxon>Craniata</taxon>
        <taxon>Vertebrata</taxon>
        <taxon>Euteleostomi</taxon>
        <taxon>Archelosauria</taxon>
        <taxon>Archosauria</taxon>
        <taxon>Dinosauria</taxon>
        <taxon>Saurischia</taxon>
        <taxon>Theropoda</taxon>
        <taxon>Coelurosauria</taxon>
        <taxon>Aves</taxon>
        <taxon>Neognathae</taxon>
        <taxon>Galloanserae</taxon>
        <taxon>Galliformes</taxon>
        <taxon>Phasianidae</taxon>
        <taxon>Perdicinae</taxon>
        <taxon>Bambusicola</taxon>
    </lineage>
</organism>
<keyword evidence="2" id="KW-1185">Reference proteome</keyword>
<evidence type="ECO:0000313" key="2">
    <source>
        <dbReference type="Proteomes" id="UP000237246"/>
    </source>
</evidence>
<accession>A0A2P4SI29</accession>
<dbReference type="AlphaFoldDB" id="A0A2P4SI29"/>
<sequence length="97" mass="10790">MAVDFLSNENIWFEKFKYDDAERRFYEQQVNGPAGSSSHQQENGASTILRDIARARENIQKSLAGVSTRALTSWLPATIFSCGAELCCEHFVDGVAS</sequence>
<evidence type="ECO:0000313" key="1">
    <source>
        <dbReference type="EMBL" id="POI23743.1"/>
    </source>
</evidence>
<dbReference type="EMBL" id="PPHD01046510">
    <property type="protein sequence ID" value="POI23743.1"/>
    <property type="molecule type" value="Genomic_DNA"/>
</dbReference>